<comment type="caution">
    <text evidence="1">The sequence shown here is derived from an EMBL/GenBank/DDBJ whole genome shotgun (WGS) entry which is preliminary data.</text>
</comment>
<organism evidence="1 2">
    <name type="scientific">Brassica cretica</name>
    <name type="common">Mustard</name>
    <dbReference type="NCBI Taxonomy" id="69181"/>
    <lineage>
        <taxon>Eukaryota</taxon>
        <taxon>Viridiplantae</taxon>
        <taxon>Streptophyta</taxon>
        <taxon>Embryophyta</taxon>
        <taxon>Tracheophyta</taxon>
        <taxon>Spermatophyta</taxon>
        <taxon>Magnoliopsida</taxon>
        <taxon>eudicotyledons</taxon>
        <taxon>Gunneridae</taxon>
        <taxon>Pentapetalae</taxon>
        <taxon>rosids</taxon>
        <taxon>malvids</taxon>
        <taxon>Brassicales</taxon>
        <taxon>Brassicaceae</taxon>
        <taxon>Brassiceae</taxon>
        <taxon>Brassica</taxon>
    </lineage>
</organism>
<reference evidence="1" key="1">
    <citation type="submission" date="2019-12" db="EMBL/GenBank/DDBJ databases">
        <title>Genome sequencing and annotation of Brassica cretica.</title>
        <authorList>
            <person name="Studholme D.J."/>
            <person name="Sarris P."/>
        </authorList>
    </citation>
    <scope>NUCLEOTIDE SEQUENCE</scope>
    <source>
        <strain evidence="1">PFS-109/04</strain>
        <tissue evidence="1">Leaf</tissue>
    </source>
</reference>
<dbReference type="EMBL" id="QGKX02000996">
    <property type="protein sequence ID" value="KAF3558776.1"/>
    <property type="molecule type" value="Genomic_DNA"/>
</dbReference>
<dbReference type="GO" id="GO:0017025">
    <property type="term" value="F:TBP-class protein binding"/>
    <property type="evidence" value="ECO:0007669"/>
    <property type="project" value="InterPro"/>
</dbReference>
<dbReference type="InterPro" id="IPR044972">
    <property type="entry name" value="Mot1"/>
</dbReference>
<dbReference type="PANTHER" id="PTHR36498:SF1">
    <property type="entry name" value="TATA-BINDING PROTEIN-ASSOCIATED FACTOR 172"/>
    <property type="match status" value="1"/>
</dbReference>
<gene>
    <name evidence="1" type="ORF">F2Q69_00015323</name>
</gene>
<dbReference type="Proteomes" id="UP000712600">
    <property type="component" value="Unassembled WGS sequence"/>
</dbReference>
<evidence type="ECO:0000313" key="1">
    <source>
        <dbReference type="EMBL" id="KAF3558776.1"/>
    </source>
</evidence>
<dbReference type="PANTHER" id="PTHR36498">
    <property type="entry name" value="TATA-BINDING PROTEIN-ASSOCIATED FACTOR 172"/>
    <property type="match status" value="1"/>
</dbReference>
<proteinExistence type="predicted"/>
<dbReference type="GO" id="GO:0016887">
    <property type="term" value="F:ATP hydrolysis activity"/>
    <property type="evidence" value="ECO:0007669"/>
    <property type="project" value="InterPro"/>
</dbReference>
<name>A0A8S9R0E8_BRACR</name>
<dbReference type="AlphaFoldDB" id="A0A8S9R0E8"/>
<accession>A0A8S9R0E8</accession>
<evidence type="ECO:0000313" key="2">
    <source>
        <dbReference type="Proteomes" id="UP000712600"/>
    </source>
</evidence>
<dbReference type="GO" id="GO:0003677">
    <property type="term" value="F:DNA binding"/>
    <property type="evidence" value="ECO:0007669"/>
    <property type="project" value="InterPro"/>
</dbReference>
<sequence>MNQYNISCSVMNLLAEIYSQDDMTLVLHEELSVGEGKNIYLNGMVHVESIRERRDVKESPYALSGLAPRLWPFTRHDITSVRFSAIRTLERLLEAGCRKNISEQSKSSFWPSSILGDTLRIVFQNLLLESTEEILECSERVWRLLVQPKYLMAERYMLDVRIMLLISHFSSYSVPSGRYRRSCKIIHGFVDTLDATKMFWPVAPPRKSHFKAAAKMKAVLEKHKDASARSTKIIVGSDMEMSVTRTRVVTASALAIRYPCIPV</sequence>
<protein>
    <submittedName>
        <fullName evidence="1">Uncharacterized protein</fullName>
    </submittedName>
</protein>